<proteinExistence type="predicted"/>
<dbReference type="Proteomes" id="UP000569329">
    <property type="component" value="Unassembled WGS sequence"/>
</dbReference>
<keyword evidence="1" id="KW-0378">Hydrolase</keyword>
<name>A0A839DWI5_9PSEU</name>
<accession>A0A839DWI5</accession>
<evidence type="ECO:0000313" key="2">
    <source>
        <dbReference type="Proteomes" id="UP000569329"/>
    </source>
</evidence>
<dbReference type="RefSeq" id="WP_182542960.1">
    <property type="nucleotide sequence ID" value="NZ_JACGWZ010000001.1"/>
</dbReference>
<dbReference type="EMBL" id="JACGWZ010000001">
    <property type="protein sequence ID" value="MBA8823695.1"/>
    <property type="molecule type" value="Genomic_DNA"/>
</dbReference>
<keyword evidence="2" id="KW-1185">Reference proteome</keyword>
<dbReference type="AlphaFoldDB" id="A0A839DWI5"/>
<organism evidence="1 2">
    <name type="scientific">Halosaccharopolyspora lacisalsi</name>
    <dbReference type="NCBI Taxonomy" id="1000566"/>
    <lineage>
        <taxon>Bacteria</taxon>
        <taxon>Bacillati</taxon>
        <taxon>Actinomycetota</taxon>
        <taxon>Actinomycetes</taxon>
        <taxon>Pseudonocardiales</taxon>
        <taxon>Pseudonocardiaceae</taxon>
        <taxon>Halosaccharopolyspora</taxon>
    </lineage>
</organism>
<sequence length="69" mass="7395">MPYVLSLGLLVLGLVLLAFVSVATYRAVRRFSAVRKQVADDLGDRAGVLGARVAGLRTAFAHPRDKAID</sequence>
<evidence type="ECO:0000313" key="1">
    <source>
        <dbReference type="EMBL" id="MBA8823695.1"/>
    </source>
</evidence>
<reference evidence="1 2" key="1">
    <citation type="submission" date="2020-07" db="EMBL/GenBank/DDBJ databases">
        <title>Sequencing the genomes of 1000 actinobacteria strains.</title>
        <authorList>
            <person name="Klenk H.-P."/>
        </authorList>
    </citation>
    <scope>NUCLEOTIDE SEQUENCE [LARGE SCALE GENOMIC DNA]</scope>
    <source>
        <strain evidence="1 2">DSM 45975</strain>
    </source>
</reference>
<dbReference type="GO" id="GO:0006508">
    <property type="term" value="P:proteolysis"/>
    <property type="evidence" value="ECO:0007669"/>
    <property type="project" value="UniProtKB-KW"/>
</dbReference>
<protein>
    <submittedName>
        <fullName evidence="1">Membrane protein implicated in regulation of membrane protease activity</fullName>
    </submittedName>
</protein>
<dbReference type="NCBIfam" id="NF037944">
    <property type="entry name" value="holin_2"/>
    <property type="match status" value="1"/>
</dbReference>
<keyword evidence="1" id="KW-0645">Protease</keyword>
<comment type="caution">
    <text evidence="1">The sequence shown here is derived from an EMBL/GenBank/DDBJ whole genome shotgun (WGS) entry which is preliminary data.</text>
</comment>
<dbReference type="GO" id="GO:0008233">
    <property type="term" value="F:peptidase activity"/>
    <property type="evidence" value="ECO:0007669"/>
    <property type="project" value="UniProtKB-KW"/>
</dbReference>
<gene>
    <name evidence="1" type="ORF">FHX42_001024</name>
</gene>